<keyword evidence="3 6" id="KW-0812">Transmembrane</keyword>
<dbReference type="OrthoDB" id="5242769at2"/>
<evidence type="ECO:0000313" key="8">
    <source>
        <dbReference type="EMBL" id="MCS5709182.1"/>
    </source>
</evidence>
<evidence type="ECO:0000256" key="6">
    <source>
        <dbReference type="SAM" id="Phobius"/>
    </source>
</evidence>
<evidence type="ECO:0000313" key="9">
    <source>
        <dbReference type="Proteomes" id="UP000051494"/>
    </source>
</evidence>
<dbReference type="EMBL" id="LKHV02000001">
    <property type="protein sequence ID" value="MCS5709182.1"/>
    <property type="molecule type" value="Genomic_DNA"/>
</dbReference>
<feature type="transmembrane region" description="Helical" evidence="6">
    <location>
        <begin position="233"/>
        <end position="255"/>
    </location>
</feature>
<reference evidence="7" key="1">
    <citation type="submission" date="2015-09" db="EMBL/GenBank/DDBJ databases">
        <title>Draft Genome Sequences of Two Novel Amoeba-resistant Intranuclear Bacteria, Candidatus Berkiella cookevillensis and Candidatus Berkiella aquae.</title>
        <authorList>
            <person name="Mehari Y.T."/>
            <person name="Arivett B.A."/>
            <person name="Farone A.L."/>
            <person name="Gunderson J.H."/>
            <person name="Farone M.B."/>
        </authorList>
    </citation>
    <scope>NUCLEOTIDE SEQUENCE [LARGE SCALE GENOMIC DNA]</scope>
    <source>
        <strain evidence="7">CC99</strain>
    </source>
</reference>
<dbReference type="EMBL" id="LKHV01000009">
    <property type="protein sequence ID" value="KRG18073.1"/>
    <property type="molecule type" value="Genomic_DNA"/>
</dbReference>
<keyword evidence="5 6" id="KW-0472">Membrane</keyword>
<keyword evidence="2" id="KW-1003">Cell membrane</keyword>
<evidence type="ECO:0000313" key="7">
    <source>
        <dbReference type="EMBL" id="KRG18073.1"/>
    </source>
</evidence>
<reference evidence="8" key="3">
    <citation type="submission" date="2021-06" db="EMBL/GenBank/DDBJ databases">
        <title>Genomic Description and Analysis of Intracellular Bacteria, Candidatus Berkiella cookevillensis and Candidatus Berkiella aquae.</title>
        <authorList>
            <person name="Kidane D.T."/>
            <person name="Mehari Y.T."/>
            <person name="Rice F.C."/>
            <person name="Arivett B.A."/>
            <person name="Farone A.L."/>
            <person name="Berk S.G."/>
            <person name="Farone M.B."/>
        </authorList>
    </citation>
    <scope>NUCLEOTIDE SEQUENCE</scope>
    <source>
        <strain evidence="8">CC99</strain>
    </source>
</reference>
<evidence type="ECO:0000256" key="4">
    <source>
        <dbReference type="ARBA" id="ARBA00022989"/>
    </source>
</evidence>
<dbReference type="Proteomes" id="UP000051494">
    <property type="component" value="Unassembled WGS sequence"/>
</dbReference>
<feature type="transmembrane region" description="Helical" evidence="6">
    <location>
        <begin position="153"/>
        <end position="170"/>
    </location>
</feature>
<evidence type="ECO:0000256" key="2">
    <source>
        <dbReference type="ARBA" id="ARBA00022475"/>
    </source>
</evidence>
<dbReference type="PANTHER" id="PTHR39087">
    <property type="entry name" value="UPF0104 MEMBRANE PROTEIN MJ1595"/>
    <property type="match status" value="1"/>
</dbReference>
<protein>
    <submittedName>
        <fullName evidence="8">Flippase-like domain-containing protein</fullName>
    </submittedName>
</protein>
<feature type="transmembrane region" description="Helical" evidence="6">
    <location>
        <begin position="12"/>
        <end position="30"/>
    </location>
</feature>
<proteinExistence type="predicted"/>
<name>A0A0Q9YE58_9GAMM</name>
<keyword evidence="4 6" id="KW-1133">Transmembrane helix</keyword>
<dbReference type="PANTHER" id="PTHR39087:SF2">
    <property type="entry name" value="UPF0104 MEMBRANE PROTEIN MJ1595"/>
    <property type="match status" value="1"/>
</dbReference>
<comment type="subcellular location">
    <subcellularLocation>
        <location evidence="1">Cell membrane</location>
        <topology evidence="1">Multi-pass membrane protein</topology>
    </subcellularLocation>
</comment>
<accession>A0A0Q9YE58</accession>
<gene>
    <name evidence="8" type="ORF">CC99x_009720</name>
    <name evidence="7" type="ORF">CC99x_01785</name>
</gene>
<sequence length="318" mass="36526">MNKKALHFSLRLAVYLLFATAFIYIIMNHGHDIQNALSKIEYKWLLVLVPLQFAMIAISGFAFKILSLPFQFKLKWQDWMGLSFIANFINQLLPYRPGFAFRYLYLKQNYNMPLNTYLWIMAAYLAITCFIAACFCLLGWLFGKLYIIDGRQILCILILCGGLLLFGYFLKKSSHVQTTSRFDALFTALKKMMHEPGTLSISSISFIISYLIITLLFYSIFISLHHPIAFTHCMFLTGIITVASIVPITAANIGVNESLMGVLTQLLYQDFSLGFSATLIYRMSQWVPAFIFGTLFSFYLVGNIFPWRTKHMQDITKP</sequence>
<feature type="transmembrane region" description="Helical" evidence="6">
    <location>
        <begin position="117"/>
        <end position="141"/>
    </location>
</feature>
<dbReference type="STRING" id="437022.CC99x_01785"/>
<evidence type="ECO:0000256" key="3">
    <source>
        <dbReference type="ARBA" id="ARBA00022692"/>
    </source>
</evidence>
<feature type="transmembrane region" description="Helical" evidence="6">
    <location>
        <begin position="42"/>
        <end position="67"/>
    </location>
</feature>
<feature type="transmembrane region" description="Helical" evidence="6">
    <location>
        <begin position="199"/>
        <end position="221"/>
    </location>
</feature>
<keyword evidence="9" id="KW-1185">Reference proteome</keyword>
<organism evidence="7">
    <name type="scientific">Candidatus Berkiella cookevillensis</name>
    <dbReference type="NCBI Taxonomy" id="437022"/>
    <lineage>
        <taxon>Bacteria</taxon>
        <taxon>Pseudomonadati</taxon>
        <taxon>Pseudomonadota</taxon>
        <taxon>Gammaproteobacteria</taxon>
        <taxon>Candidatus Berkiellales</taxon>
        <taxon>Candidatus Berkiellaceae</taxon>
        <taxon>Candidatus Berkiella</taxon>
    </lineage>
</organism>
<dbReference type="RefSeq" id="WP_057624888.1">
    <property type="nucleotide sequence ID" value="NZ_LKHV02000001.1"/>
</dbReference>
<feature type="transmembrane region" description="Helical" evidence="6">
    <location>
        <begin position="286"/>
        <end position="307"/>
    </location>
</feature>
<evidence type="ECO:0000256" key="5">
    <source>
        <dbReference type="ARBA" id="ARBA00023136"/>
    </source>
</evidence>
<reference evidence="8" key="2">
    <citation type="journal article" date="2016" name="Genome Announc.">
        <title>Draft Genome Sequences of Two Novel Amoeba-Resistant Intranuclear Bacteria, 'Candidatus Berkiella cookevillensis' and 'Candidatus Berkiella aquae'.</title>
        <authorList>
            <person name="Mehari Y.T."/>
            <person name="Arivett B.A."/>
            <person name="Farone A.L."/>
            <person name="Gunderson J.H."/>
            <person name="Farone M.B."/>
        </authorList>
    </citation>
    <scope>NUCLEOTIDE SEQUENCE</scope>
    <source>
        <strain evidence="8">CC99</strain>
    </source>
</reference>
<dbReference type="Pfam" id="PF03706">
    <property type="entry name" value="LPG_synthase_TM"/>
    <property type="match status" value="1"/>
</dbReference>
<feature type="transmembrane region" description="Helical" evidence="6">
    <location>
        <begin position="79"/>
        <end position="97"/>
    </location>
</feature>
<dbReference type="AlphaFoldDB" id="A0A0Q9YE58"/>
<dbReference type="GO" id="GO:0005886">
    <property type="term" value="C:plasma membrane"/>
    <property type="evidence" value="ECO:0007669"/>
    <property type="project" value="UniProtKB-SubCell"/>
</dbReference>
<comment type="caution">
    <text evidence="7">The sequence shown here is derived from an EMBL/GenBank/DDBJ whole genome shotgun (WGS) entry which is preliminary data.</text>
</comment>
<dbReference type="InterPro" id="IPR022791">
    <property type="entry name" value="L-PG_synthase/AglD"/>
</dbReference>
<evidence type="ECO:0000256" key="1">
    <source>
        <dbReference type="ARBA" id="ARBA00004651"/>
    </source>
</evidence>